<proteinExistence type="predicted"/>
<evidence type="ECO:0000313" key="1">
    <source>
        <dbReference type="EMBL" id="NBI28433.1"/>
    </source>
</evidence>
<keyword evidence="2" id="KW-1185">Reference proteome</keyword>
<dbReference type="AlphaFoldDB" id="A0A6N9Q0Z4"/>
<dbReference type="EMBL" id="SIJB01000014">
    <property type="protein sequence ID" value="NBI28433.1"/>
    <property type="molecule type" value="Genomic_DNA"/>
</dbReference>
<dbReference type="OrthoDB" id="2082233at2"/>
<dbReference type="Proteomes" id="UP000448943">
    <property type="component" value="Unassembled WGS sequence"/>
</dbReference>
<sequence length="150" mass="18036">MQYYTITNYGDPEGDLIRKSNQLKYRERFNTLEGRLNKKVFQFFKNRTFHDYKLFKFELEHGMNGDKYPINIKILLTSYDLDIWELHFKGVSKLQTNYVEDSFSSGFEDWIYEELLDVDENTLSFEVLFASEASILIHFKNKMLSIRQLK</sequence>
<organism evidence="1 2">
    <name type="scientific">Chengkuizengella marina</name>
    <dbReference type="NCBI Taxonomy" id="2507566"/>
    <lineage>
        <taxon>Bacteria</taxon>
        <taxon>Bacillati</taxon>
        <taxon>Bacillota</taxon>
        <taxon>Bacilli</taxon>
        <taxon>Bacillales</taxon>
        <taxon>Paenibacillaceae</taxon>
        <taxon>Chengkuizengella</taxon>
    </lineage>
</organism>
<accession>A0A6N9Q0Z4</accession>
<name>A0A6N9Q0Z4_9BACL</name>
<dbReference type="RefSeq" id="WP_160645224.1">
    <property type="nucleotide sequence ID" value="NZ_SIJB01000014.1"/>
</dbReference>
<protein>
    <submittedName>
        <fullName evidence="1">Uncharacterized protein</fullName>
    </submittedName>
</protein>
<comment type="caution">
    <text evidence="1">The sequence shown here is derived from an EMBL/GenBank/DDBJ whole genome shotgun (WGS) entry which is preliminary data.</text>
</comment>
<evidence type="ECO:0000313" key="2">
    <source>
        <dbReference type="Proteomes" id="UP000448943"/>
    </source>
</evidence>
<gene>
    <name evidence="1" type="ORF">ERL59_05635</name>
</gene>
<reference evidence="1 2" key="1">
    <citation type="submission" date="2019-01" db="EMBL/GenBank/DDBJ databases">
        <title>Chengkuizengella sp. nov., isolated from deep-sea sediment of East Pacific Ocean.</title>
        <authorList>
            <person name="Yang J."/>
            <person name="Lai Q."/>
            <person name="Shao Z."/>
        </authorList>
    </citation>
    <scope>NUCLEOTIDE SEQUENCE [LARGE SCALE GENOMIC DNA]</scope>
    <source>
        <strain evidence="1 2">YPA3-1-1</strain>
    </source>
</reference>